<dbReference type="RefSeq" id="WP_071083173.1">
    <property type="nucleotide sequence ID" value="NZ_MBLM01000058.1"/>
</dbReference>
<accession>A0A1S1R2F9</accession>
<gene>
    <name evidence="3" type="ORF">CC117_12955</name>
</gene>
<proteinExistence type="predicted"/>
<dbReference type="AlphaFoldDB" id="A0A1S1R2F9"/>
<dbReference type="PROSITE" id="PS51257">
    <property type="entry name" value="PROKAR_LIPOPROTEIN"/>
    <property type="match status" value="1"/>
</dbReference>
<protein>
    <recommendedName>
        <fullName evidence="2">AMIN-like domain-containing protein</fullName>
    </recommendedName>
</protein>
<feature type="region of interest" description="Disordered" evidence="1">
    <location>
        <begin position="36"/>
        <end position="99"/>
    </location>
</feature>
<feature type="domain" description="AMIN-like" evidence="2">
    <location>
        <begin position="110"/>
        <end position="236"/>
    </location>
</feature>
<dbReference type="EMBL" id="MBLM01000058">
    <property type="protein sequence ID" value="OHV41113.1"/>
    <property type="molecule type" value="Genomic_DNA"/>
</dbReference>
<comment type="caution">
    <text evidence="3">The sequence shown here is derived from an EMBL/GenBank/DDBJ whole genome shotgun (WGS) entry which is preliminary data.</text>
</comment>
<name>A0A1S1R2F9_9ACTN</name>
<dbReference type="OrthoDB" id="3393679at2"/>
<dbReference type="Proteomes" id="UP000179627">
    <property type="component" value="Unassembled WGS sequence"/>
</dbReference>
<evidence type="ECO:0000256" key="1">
    <source>
        <dbReference type="SAM" id="MobiDB-lite"/>
    </source>
</evidence>
<dbReference type="InterPro" id="IPR056303">
    <property type="entry name" value="AMIN-like"/>
</dbReference>
<evidence type="ECO:0000313" key="4">
    <source>
        <dbReference type="Proteomes" id="UP000179627"/>
    </source>
</evidence>
<feature type="compositionally biased region" description="Low complexity" evidence="1">
    <location>
        <begin position="48"/>
        <end position="64"/>
    </location>
</feature>
<feature type="compositionally biased region" description="Gly residues" evidence="1">
    <location>
        <begin position="36"/>
        <end position="47"/>
    </location>
</feature>
<reference evidence="4" key="1">
    <citation type="submission" date="2016-07" db="EMBL/GenBank/DDBJ databases">
        <title>Sequence Frankia sp. strain CcI1.17.</title>
        <authorList>
            <person name="Ghodhbane-Gtari F."/>
            <person name="Swanson E."/>
            <person name="Gueddou A."/>
            <person name="Morris K."/>
            <person name="Hezbri K."/>
            <person name="Ktari A."/>
            <person name="Nouioui I."/>
            <person name="Abebe-Akele F."/>
            <person name="Simpson S."/>
            <person name="Thomas K."/>
            <person name="Gtari M."/>
            <person name="Tisa L.S."/>
            <person name="Hurst S."/>
        </authorList>
    </citation>
    <scope>NUCLEOTIDE SEQUENCE [LARGE SCALE GENOMIC DNA]</scope>
    <source>
        <strain evidence="4">Cc1.17</strain>
    </source>
</reference>
<evidence type="ECO:0000313" key="3">
    <source>
        <dbReference type="EMBL" id="OHV41113.1"/>
    </source>
</evidence>
<sequence length="237" mass="23897">MSGPGARTPVGGGLVRAAVGMFLTGVLLGLVSCGGGSDNRGSGGGGSAATASPAPSASRTSAPSTVPPSPAPSRTTAGPAPAPSPTDAPRPVVWSSEPRRVDRALPGSATVVGVRSGHNVAVGVAFDRLVIEFADQVPGYDVRYVPDVRSPGEGAVVALRGQAFMEVVLFSTVAHDEAGNPTLRTPSTGGGHPSLVQYRITGDYEGYVHLGLGVDDRVGFRVLELSNPPRLAIDLAA</sequence>
<keyword evidence="4" id="KW-1185">Reference proteome</keyword>
<dbReference type="Pfam" id="PF24837">
    <property type="entry name" value="AMIN-like"/>
    <property type="match status" value="1"/>
</dbReference>
<evidence type="ECO:0000259" key="2">
    <source>
        <dbReference type="Pfam" id="PF24837"/>
    </source>
</evidence>
<organism evidence="3 4">
    <name type="scientific">Parafrankia colletiae</name>
    <dbReference type="NCBI Taxonomy" id="573497"/>
    <lineage>
        <taxon>Bacteria</taxon>
        <taxon>Bacillati</taxon>
        <taxon>Actinomycetota</taxon>
        <taxon>Actinomycetes</taxon>
        <taxon>Frankiales</taxon>
        <taxon>Frankiaceae</taxon>
        <taxon>Parafrankia</taxon>
    </lineage>
</organism>